<evidence type="ECO:0000256" key="4">
    <source>
        <dbReference type="ARBA" id="ARBA00022544"/>
    </source>
</evidence>
<keyword evidence="5 8" id="KW-0812">Transmembrane</keyword>
<feature type="transmembrane region" description="Helical" evidence="8">
    <location>
        <begin position="12"/>
        <end position="30"/>
    </location>
</feature>
<feature type="transmembrane region" description="Helical" evidence="8">
    <location>
        <begin position="113"/>
        <end position="136"/>
    </location>
</feature>
<name>A0A161PU92_9FIRM</name>
<evidence type="ECO:0000256" key="6">
    <source>
        <dbReference type="ARBA" id="ARBA00022989"/>
    </source>
</evidence>
<gene>
    <name evidence="9" type="primary">yndE_2</name>
    <name evidence="9" type="ORF">ATZ99_14890</name>
</gene>
<keyword evidence="6 8" id="KW-1133">Transmembrane helix</keyword>
<feature type="transmembrane region" description="Helical" evidence="8">
    <location>
        <begin position="42"/>
        <end position="64"/>
    </location>
</feature>
<keyword evidence="10" id="KW-1185">Reference proteome</keyword>
<dbReference type="GO" id="GO:0009847">
    <property type="term" value="P:spore germination"/>
    <property type="evidence" value="ECO:0007669"/>
    <property type="project" value="InterPro"/>
</dbReference>
<evidence type="ECO:0000256" key="1">
    <source>
        <dbReference type="ARBA" id="ARBA00004141"/>
    </source>
</evidence>
<comment type="similarity">
    <text evidence="2">Belongs to the amino acid-polyamine-organocation (APC) superfamily. Spore germination protein (SGP) (TC 2.A.3.9) family.</text>
</comment>
<evidence type="ECO:0000256" key="3">
    <source>
        <dbReference type="ARBA" id="ARBA00022448"/>
    </source>
</evidence>
<feature type="transmembrane region" description="Helical" evidence="8">
    <location>
        <begin position="272"/>
        <end position="293"/>
    </location>
</feature>
<comment type="subcellular location">
    <subcellularLocation>
        <location evidence="1">Membrane</location>
        <topology evidence="1">Multi-pass membrane protein</topology>
    </subcellularLocation>
</comment>
<feature type="transmembrane region" description="Helical" evidence="8">
    <location>
        <begin position="218"/>
        <end position="243"/>
    </location>
</feature>
<feature type="transmembrane region" description="Helical" evidence="8">
    <location>
        <begin position="335"/>
        <end position="355"/>
    </location>
</feature>
<dbReference type="RefSeq" id="WP_068748606.1">
    <property type="nucleotide sequence ID" value="NZ_LOHZ01000032.1"/>
</dbReference>
<sequence length="361" mass="41298">MQVFDNDKITTRQCISFLINASIGVGILMLPNTLAREGNQNGWIFLLTGGIINFLGSLIVALIAKKCTTRHALDFSEKIFGKILSYPIKFFYTLYFLIITVTVIQIISEALKIFLLCHTPKEFVILNLILISAYIIRYGVEPLARICFFLTPYWFVPSFFFYLLGFSDADFSRLLPLFTISFPKLISGTYKSLFSLVGFEILLLISPNLKDPKKTIKIVVFYNLFMVLFYLFVVIMVFSSLGIEETKLFVWPGMEMAKRLILPGGLFERVDALVISFWLITVFTTISSYYFAASMCLKSILGLEDLRVPAEMLFPLIFILSFIPKNMAEVETWLSFSDFLSIPACFLLPLLYFIVMKTKKL</sequence>
<keyword evidence="4" id="KW-0309">Germination</keyword>
<evidence type="ECO:0000256" key="7">
    <source>
        <dbReference type="ARBA" id="ARBA00023136"/>
    </source>
</evidence>
<protein>
    <submittedName>
        <fullName evidence="9">Spore germination protein YndE</fullName>
    </submittedName>
</protein>
<dbReference type="OrthoDB" id="2716906at2"/>
<dbReference type="NCBIfam" id="TIGR00912">
    <property type="entry name" value="2A0309"/>
    <property type="match status" value="1"/>
</dbReference>
<feature type="transmembrane region" description="Helical" evidence="8">
    <location>
        <begin position="185"/>
        <end position="206"/>
    </location>
</feature>
<evidence type="ECO:0000313" key="10">
    <source>
        <dbReference type="Proteomes" id="UP000075737"/>
    </source>
</evidence>
<comment type="caution">
    <text evidence="9">The sequence shown here is derived from an EMBL/GenBank/DDBJ whole genome shotgun (WGS) entry which is preliminary data.</text>
</comment>
<organism evidence="9 10">
    <name type="scientific">Thermovenabulum gondwanense</name>
    <dbReference type="NCBI Taxonomy" id="520767"/>
    <lineage>
        <taxon>Bacteria</taxon>
        <taxon>Bacillati</taxon>
        <taxon>Bacillota</taxon>
        <taxon>Clostridia</taxon>
        <taxon>Thermosediminibacterales</taxon>
        <taxon>Thermosediminibacteraceae</taxon>
        <taxon>Thermovenabulum</taxon>
    </lineage>
</organism>
<accession>A0A161PU92</accession>
<feature type="transmembrane region" description="Helical" evidence="8">
    <location>
        <begin position="84"/>
        <end position="107"/>
    </location>
</feature>
<dbReference type="AlphaFoldDB" id="A0A161PU92"/>
<dbReference type="Gene3D" id="1.20.1740.10">
    <property type="entry name" value="Amino acid/polyamine transporter I"/>
    <property type="match status" value="1"/>
</dbReference>
<dbReference type="InterPro" id="IPR004761">
    <property type="entry name" value="Spore_GerAB"/>
</dbReference>
<dbReference type="GO" id="GO:0016020">
    <property type="term" value="C:membrane"/>
    <property type="evidence" value="ECO:0007669"/>
    <property type="project" value="UniProtKB-SubCell"/>
</dbReference>
<dbReference type="PANTHER" id="PTHR34975">
    <property type="entry name" value="SPORE GERMINATION PROTEIN A2"/>
    <property type="match status" value="1"/>
</dbReference>
<dbReference type="PANTHER" id="PTHR34975:SF2">
    <property type="entry name" value="SPORE GERMINATION PROTEIN A2"/>
    <property type="match status" value="1"/>
</dbReference>
<evidence type="ECO:0000256" key="8">
    <source>
        <dbReference type="SAM" id="Phobius"/>
    </source>
</evidence>
<keyword evidence="3" id="KW-0813">Transport</keyword>
<feature type="transmembrane region" description="Helical" evidence="8">
    <location>
        <begin position="305"/>
        <end position="323"/>
    </location>
</feature>
<keyword evidence="7 8" id="KW-0472">Membrane</keyword>
<feature type="transmembrane region" description="Helical" evidence="8">
    <location>
        <begin position="143"/>
        <end position="165"/>
    </location>
</feature>
<reference evidence="9 10" key="1">
    <citation type="submission" date="2015-12" db="EMBL/GenBank/DDBJ databases">
        <title>Draft genome of Thermovenabulum gondwanense isolated from a red thermophilic microbial mat colonisisng an outflow channel of a bore well.</title>
        <authorList>
            <person name="Patel B.K."/>
        </authorList>
    </citation>
    <scope>NUCLEOTIDE SEQUENCE [LARGE SCALE GENOMIC DNA]</scope>
    <source>
        <strain evidence="9 10">R270</strain>
    </source>
</reference>
<dbReference type="EMBL" id="LOHZ01000032">
    <property type="protein sequence ID" value="KYO65851.1"/>
    <property type="molecule type" value="Genomic_DNA"/>
</dbReference>
<proteinExistence type="inferred from homology"/>
<dbReference type="Proteomes" id="UP000075737">
    <property type="component" value="Unassembled WGS sequence"/>
</dbReference>
<evidence type="ECO:0000313" key="9">
    <source>
        <dbReference type="EMBL" id="KYO65851.1"/>
    </source>
</evidence>
<evidence type="ECO:0000256" key="2">
    <source>
        <dbReference type="ARBA" id="ARBA00007998"/>
    </source>
</evidence>
<evidence type="ECO:0000256" key="5">
    <source>
        <dbReference type="ARBA" id="ARBA00022692"/>
    </source>
</evidence>
<dbReference type="Pfam" id="PF03845">
    <property type="entry name" value="Spore_permease"/>
    <property type="match status" value="1"/>
</dbReference>
<dbReference type="STRING" id="520767.ATZ99_14890"/>